<dbReference type="AlphaFoldDB" id="A0AAU9JMM6"/>
<organism evidence="1 2">
    <name type="scientific">Blepharisma stoltei</name>
    <dbReference type="NCBI Taxonomy" id="1481888"/>
    <lineage>
        <taxon>Eukaryota</taxon>
        <taxon>Sar</taxon>
        <taxon>Alveolata</taxon>
        <taxon>Ciliophora</taxon>
        <taxon>Postciliodesmatophora</taxon>
        <taxon>Heterotrichea</taxon>
        <taxon>Heterotrichida</taxon>
        <taxon>Blepharismidae</taxon>
        <taxon>Blepharisma</taxon>
    </lineage>
</organism>
<proteinExistence type="predicted"/>
<evidence type="ECO:0000313" key="1">
    <source>
        <dbReference type="EMBL" id="CAG9326249.1"/>
    </source>
</evidence>
<sequence>MATFTNELINQCLEVVGGQPHEIRESETSCNIHLFLPGAQGAQGLTRKITIEPKRSLVTIYSQNRNTRALTEDQKKYSLMFISKANELISFGNIEMNYDSGEFRYKTSQAFPGVRDPKPIIGFMLEMHNNIFPKLCEILPKAMSNPDPTETAPLLLRL</sequence>
<keyword evidence="2" id="KW-1185">Reference proteome</keyword>
<reference evidence="1" key="1">
    <citation type="submission" date="2021-09" db="EMBL/GenBank/DDBJ databases">
        <authorList>
            <consortium name="AG Swart"/>
            <person name="Singh M."/>
            <person name="Singh A."/>
            <person name="Seah K."/>
            <person name="Emmerich C."/>
        </authorList>
    </citation>
    <scope>NUCLEOTIDE SEQUENCE</scope>
    <source>
        <strain evidence="1">ATCC30299</strain>
    </source>
</reference>
<evidence type="ECO:0000313" key="2">
    <source>
        <dbReference type="Proteomes" id="UP001162131"/>
    </source>
</evidence>
<comment type="caution">
    <text evidence="1">The sequence shown here is derived from an EMBL/GenBank/DDBJ whole genome shotgun (WGS) entry which is preliminary data.</text>
</comment>
<dbReference type="Proteomes" id="UP001162131">
    <property type="component" value="Unassembled WGS sequence"/>
</dbReference>
<protein>
    <submittedName>
        <fullName evidence="1">Uncharacterized protein</fullName>
    </submittedName>
</protein>
<name>A0AAU9JMM6_9CILI</name>
<gene>
    <name evidence="1" type="ORF">BSTOLATCC_MIC40680</name>
</gene>
<dbReference type="EMBL" id="CAJZBQ010000040">
    <property type="protein sequence ID" value="CAG9326249.1"/>
    <property type="molecule type" value="Genomic_DNA"/>
</dbReference>
<accession>A0AAU9JMM6</accession>